<name>A0A7G1KN68_9NOCA</name>
<sequence>MGTAAVLILVVAGVVVAALLCLGAVWTAVRWTRRRPLPYATGTAPSAGEAGRMSVKTRYP</sequence>
<proteinExistence type="predicted"/>
<evidence type="ECO:0000313" key="3">
    <source>
        <dbReference type="EMBL" id="BCK56066.1"/>
    </source>
</evidence>
<keyword evidence="2" id="KW-1133">Transmembrane helix</keyword>
<evidence type="ECO:0000313" key="4">
    <source>
        <dbReference type="Proteomes" id="UP000516173"/>
    </source>
</evidence>
<dbReference type="RefSeq" id="WP_187683213.1">
    <property type="nucleotide sequence ID" value="NZ_AP023396.1"/>
</dbReference>
<evidence type="ECO:0000256" key="1">
    <source>
        <dbReference type="SAM" id="MobiDB-lite"/>
    </source>
</evidence>
<dbReference type="Proteomes" id="UP000516173">
    <property type="component" value="Chromosome"/>
</dbReference>
<protein>
    <submittedName>
        <fullName evidence="3">Uncharacterized protein</fullName>
    </submittedName>
</protein>
<dbReference type="KEGG" id="nwl:NWFMUON74_38380"/>
<evidence type="ECO:0000256" key="2">
    <source>
        <dbReference type="SAM" id="Phobius"/>
    </source>
</evidence>
<gene>
    <name evidence="3" type="ORF">NWFMUON74_38380</name>
</gene>
<dbReference type="AlphaFoldDB" id="A0A7G1KN68"/>
<accession>A0A7G1KN68</accession>
<keyword evidence="2" id="KW-0472">Membrane</keyword>
<dbReference type="GeneID" id="80348349"/>
<dbReference type="EMBL" id="AP023396">
    <property type="protein sequence ID" value="BCK56066.1"/>
    <property type="molecule type" value="Genomic_DNA"/>
</dbReference>
<keyword evidence="4" id="KW-1185">Reference proteome</keyword>
<keyword evidence="2" id="KW-0812">Transmembrane</keyword>
<feature type="region of interest" description="Disordered" evidence="1">
    <location>
        <begin position="41"/>
        <end position="60"/>
    </location>
</feature>
<feature type="transmembrane region" description="Helical" evidence="2">
    <location>
        <begin position="6"/>
        <end position="29"/>
    </location>
</feature>
<organism evidence="3 4">
    <name type="scientific">Nocardia wallacei</name>
    <dbReference type="NCBI Taxonomy" id="480035"/>
    <lineage>
        <taxon>Bacteria</taxon>
        <taxon>Bacillati</taxon>
        <taxon>Actinomycetota</taxon>
        <taxon>Actinomycetes</taxon>
        <taxon>Mycobacteriales</taxon>
        <taxon>Nocardiaceae</taxon>
        <taxon>Nocardia</taxon>
    </lineage>
</organism>
<reference evidence="3 4" key="1">
    <citation type="submission" date="2020-08" db="EMBL/GenBank/DDBJ databases">
        <title>Genome Sequencing of Nocardia wallacei strain FMUON74 and assembly.</title>
        <authorList>
            <person name="Toyokawa M."/>
            <person name="Uesaka K."/>
        </authorList>
    </citation>
    <scope>NUCLEOTIDE SEQUENCE [LARGE SCALE GENOMIC DNA]</scope>
    <source>
        <strain evidence="3 4">FMUON74</strain>
    </source>
</reference>